<name>A0A5K8A3P1_9BACT</name>
<organism evidence="10 11">
    <name type="scientific">Desulfosarcina ovata subsp. ovata</name>
    <dbReference type="NCBI Taxonomy" id="2752305"/>
    <lineage>
        <taxon>Bacteria</taxon>
        <taxon>Pseudomonadati</taxon>
        <taxon>Thermodesulfobacteriota</taxon>
        <taxon>Desulfobacteria</taxon>
        <taxon>Desulfobacterales</taxon>
        <taxon>Desulfosarcinaceae</taxon>
        <taxon>Desulfosarcina</taxon>
    </lineage>
</organism>
<keyword evidence="11" id="KW-1185">Reference proteome</keyword>
<feature type="domain" description="Glycosyltransferase RgtA/B/C/D-like" evidence="9">
    <location>
        <begin position="44"/>
        <end position="139"/>
    </location>
</feature>
<dbReference type="PANTHER" id="PTHR33908">
    <property type="entry name" value="MANNOSYLTRANSFERASE YKCB-RELATED"/>
    <property type="match status" value="1"/>
</dbReference>
<dbReference type="AlphaFoldDB" id="A0A5K8A3P1"/>
<dbReference type="InterPro" id="IPR038731">
    <property type="entry name" value="RgtA/B/C-like"/>
</dbReference>
<keyword evidence="4" id="KW-0808">Transferase</keyword>
<evidence type="ECO:0000256" key="5">
    <source>
        <dbReference type="ARBA" id="ARBA00022692"/>
    </source>
</evidence>
<evidence type="ECO:0000256" key="2">
    <source>
        <dbReference type="ARBA" id="ARBA00022475"/>
    </source>
</evidence>
<reference evidence="10 11" key="1">
    <citation type="submission" date="2019-11" db="EMBL/GenBank/DDBJ databases">
        <title>Comparative genomics of hydrocarbon-degrading Desulfosarcina strains.</title>
        <authorList>
            <person name="Watanabe M."/>
            <person name="Kojima H."/>
            <person name="Fukui M."/>
        </authorList>
    </citation>
    <scope>NUCLEOTIDE SEQUENCE [LARGE SCALE GENOMIC DNA]</scope>
    <source>
        <strain evidence="11">oXyS1</strain>
    </source>
</reference>
<dbReference type="GO" id="GO:0016763">
    <property type="term" value="F:pentosyltransferase activity"/>
    <property type="evidence" value="ECO:0007669"/>
    <property type="project" value="TreeGrafter"/>
</dbReference>
<keyword evidence="7 8" id="KW-0472">Membrane</keyword>
<feature type="transmembrane region" description="Helical" evidence="8">
    <location>
        <begin position="306"/>
        <end position="323"/>
    </location>
</feature>
<feature type="transmembrane region" description="Helical" evidence="8">
    <location>
        <begin position="129"/>
        <end position="149"/>
    </location>
</feature>
<comment type="subcellular location">
    <subcellularLocation>
        <location evidence="1">Cell membrane</location>
        <topology evidence="1">Multi-pass membrane protein</topology>
    </subcellularLocation>
</comment>
<keyword evidence="6 8" id="KW-1133">Transmembrane helix</keyword>
<keyword evidence="5 8" id="KW-0812">Transmembrane</keyword>
<evidence type="ECO:0000313" key="11">
    <source>
        <dbReference type="Proteomes" id="UP000422108"/>
    </source>
</evidence>
<dbReference type="InterPro" id="IPR050297">
    <property type="entry name" value="LipidA_mod_glycosyltrf_83"/>
</dbReference>
<feature type="transmembrane region" description="Helical" evidence="8">
    <location>
        <begin position="87"/>
        <end position="108"/>
    </location>
</feature>
<dbReference type="GO" id="GO:0005886">
    <property type="term" value="C:plasma membrane"/>
    <property type="evidence" value="ECO:0007669"/>
    <property type="project" value="UniProtKB-SubCell"/>
</dbReference>
<evidence type="ECO:0000256" key="7">
    <source>
        <dbReference type="ARBA" id="ARBA00023136"/>
    </source>
</evidence>
<dbReference type="Pfam" id="PF13231">
    <property type="entry name" value="PMT_2"/>
    <property type="match status" value="1"/>
</dbReference>
<evidence type="ECO:0000256" key="3">
    <source>
        <dbReference type="ARBA" id="ARBA00022676"/>
    </source>
</evidence>
<feature type="transmembrane region" description="Helical" evidence="8">
    <location>
        <begin position="169"/>
        <end position="189"/>
    </location>
</feature>
<dbReference type="EMBL" id="AP021879">
    <property type="protein sequence ID" value="BBO86910.1"/>
    <property type="molecule type" value="Genomic_DNA"/>
</dbReference>
<feature type="transmembrane region" description="Helical" evidence="8">
    <location>
        <begin position="361"/>
        <end position="380"/>
    </location>
</feature>
<dbReference type="PANTHER" id="PTHR33908:SF11">
    <property type="entry name" value="MEMBRANE PROTEIN"/>
    <property type="match status" value="1"/>
</dbReference>
<dbReference type="GO" id="GO:0009103">
    <property type="term" value="P:lipopolysaccharide biosynthetic process"/>
    <property type="evidence" value="ECO:0007669"/>
    <property type="project" value="UniProtKB-ARBA"/>
</dbReference>
<evidence type="ECO:0000256" key="6">
    <source>
        <dbReference type="ARBA" id="ARBA00022989"/>
    </source>
</evidence>
<protein>
    <recommendedName>
        <fullName evidence="9">Glycosyltransferase RgtA/B/C/D-like domain-containing protein</fullName>
    </recommendedName>
</protein>
<evidence type="ECO:0000313" key="10">
    <source>
        <dbReference type="EMBL" id="BBO86910.1"/>
    </source>
</evidence>
<evidence type="ECO:0000259" key="9">
    <source>
        <dbReference type="Pfam" id="PF13231"/>
    </source>
</evidence>
<keyword evidence="2" id="KW-1003">Cell membrane</keyword>
<evidence type="ECO:0000256" key="1">
    <source>
        <dbReference type="ARBA" id="ARBA00004651"/>
    </source>
</evidence>
<sequence length="527" mass="60746">MWIEKGIFKELPSIPFSYYPMNLDLLYMVPLYFGNDIVPKYIHFAFALFTAILIYTHVKRRLDRTYGLLGALFFLSIPVIVKLSTTVYVDLGLIFFSAGALFSLIGWIENDCRIRYLILSALSCGLAMGTKYNGLIVFILLSCFVPVLYVRRANEEALNGKQPVNQFKALGFGIVFAVGSLLVFSPWMIRNWYMTGNPIYPLYKNVFSNAAETQEKYVAENEGGGAPEKEKKQYANSDWTHFSVRKAVYGESLWQIVLIPIRIFFEGVDDNPKHFDGRLNPFLLILPLLLIWGGKKQGNGRRFESKILSLFSIAYLLFVFFKIDMRIRWIGPIIPPLVVLCMYSLANLRRLGESYAVKWKASLLMGFASVFIIAMLAWNAQYVHALYRKIDPEPYIAGEVSREDYITRFRPEYELIRYINSQLHENSIILCLFIGDRIYYFDRQIYWDPKILSEAVNDADSIDQIGANLSNLGITHLLVRFDLTQSWIKRTFDHENEALLRTYFQRRATQIGKHGGYGLFALNATKK</sequence>
<gene>
    <name evidence="10" type="ORF">DSCOOX_00900</name>
</gene>
<accession>A0A5K8A3P1</accession>
<keyword evidence="3" id="KW-0328">Glycosyltransferase</keyword>
<proteinExistence type="predicted"/>
<dbReference type="Proteomes" id="UP000422108">
    <property type="component" value="Chromosome"/>
</dbReference>
<evidence type="ECO:0000256" key="4">
    <source>
        <dbReference type="ARBA" id="ARBA00022679"/>
    </source>
</evidence>
<feature type="transmembrane region" description="Helical" evidence="8">
    <location>
        <begin position="329"/>
        <end position="349"/>
    </location>
</feature>
<feature type="transmembrane region" description="Helical" evidence="8">
    <location>
        <begin position="65"/>
        <end position="81"/>
    </location>
</feature>
<feature type="transmembrane region" description="Helical" evidence="8">
    <location>
        <begin position="41"/>
        <end position="58"/>
    </location>
</feature>
<evidence type="ECO:0000256" key="8">
    <source>
        <dbReference type="SAM" id="Phobius"/>
    </source>
</evidence>